<dbReference type="Gene3D" id="1.10.246.120">
    <property type="match status" value="1"/>
</dbReference>
<dbReference type="PANTHER" id="PTHR23101:SF25">
    <property type="entry name" value="GTPASE-ACTIVATING PROTEIN AND VPS9 DOMAIN-CONTAINING PROTEIN 1"/>
    <property type="match status" value="1"/>
</dbReference>
<dbReference type="InterPro" id="IPR045046">
    <property type="entry name" value="Vps9-like"/>
</dbReference>
<sequence>MENANTSLGLRVFLERMRKRNPSAADFVKPIKSALVQEFLANMEMAFKAQPLWAGCSEEQLESAGEVLEKYVMTKLLSRVFASVPDDVEVDKQLSEKISVIQPFIRPEKLDIKLTFQNEISWLDCRCTALPF</sequence>
<dbReference type="Proteomes" id="UP000694918">
    <property type="component" value="Unplaced"/>
</dbReference>
<gene>
    <name evidence="3" type="primary">LOC105127870</name>
</gene>
<dbReference type="GO" id="GO:0031267">
    <property type="term" value="F:small GTPase binding"/>
    <property type="evidence" value="ECO:0007669"/>
    <property type="project" value="TreeGrafter"/>
</dbReference>
<organism evidence="2 3">
    <name type="scientific">Populus euphratica</name>
    <name type="common">Euphrates poplar</name>
    <dbReference type="NCBI Taxonomy" id="75702"/>
    <lineage>
        <taxon>Eukaryota</taxon>
        <taxon>Viridiplantae</taxon>
        <taxon>Streptophyta</taxon>
        <taxon>Embryophyta</taxon>
        <taxon>Tracheophyta</taxon>
        <taxon>Spermatophyta</taxon>
        <taxon>Magnoliopsida</taxon>
        <taxon>eudicotyledons</taxon>
        <taxon>Gunneridae</taxon>
        <taxon>Pentapetalae</taxon>
        <taxon>rosids</taxon>
        <taxon>fabids</taxon>
        <taxon>Malpighiales</taxon>
        <taxon>Salicaceae</taxon>
        <taxon>Saliceae</taxon>
        <taxon>Populus</taxon>
    </lineage>
</organism>
<dbReference type="GO" id="GO:0030139">
    <property type="term" value="C:endocytic vesicle"/>
    <property type="evidence" value="ECO:0007669"/>
    <property type="project" value="TreeGrafter"/>
</dbReference>
<dbReference type="InterPro" id="IPR037191">
    <property type="entry name" value="VPS9_dom_sf"/>
</dbReference>
<dbReference type="GO" id="GO:0005829">
    <property type="term" value="C:cytosol"/>
    <property type="evidence" value="ECO:0007669"/>
    <property type="project" value="TreeGrafter"/>
</dbReference>
<dbReference type="KEGG" id="peu:105127870"/>
<dbReference type="Pfam" id="PF18151">
    <property type="entry name" value="DUF5601"/>
    <property type="match status" value="1"/>
</dbReference>
<dbReference type="AlphaFoldDB" id="A0AAJ6UEG6"/>
<dbReference type="GeneID" id="105127870"/>
<dbReference type="RefSeq" id="XP_011027631.1">
    <property type="nucleotide sequence ID" value="XM_011029329.1"/>
</dbReference>
<dbReference type="SUPFAM" id="SSF109993">
    <property type="entry name" value="VPS9 domain"/>
    <property type="match status" value="1"/>
</dbReference>
<dbReference type="GO" id="GO:0016192">
    <property type="term" value="P:vesicle-mediated transport"/>
    <property type="evidence" value="ECO:0007669"/>
    <property type="project" value="InterPro"/>
</dbReference>
<dbReference type="GO" id="GO:0005085">
    <property type="term" value="F:guanyl-nucleotide exchange factor activity"/>
    <property type="evidence" value="ECO:0007669"/>
    <property type="project" value="InterPro"/>
</dbReference>
<evidence type="ECO:0000313" key="2">
    <source>
        <dbReference type="Proteomes" id="UP000694918"/>
    </source>
</evidence>
<accession>A0AAJ6UEG6</accession>
<protein>
    <submittedName>
        <fullName evidence="3">Vacuolar protein sorting-associated protein 9A-like isoform X1</fullName>
    </submittedName>
</protein>
<keyword evidence="2" id="KW-1185">Reference proteome</keyword>
<name>A0AAJ6UEG6_POPEU</name>
<dbReference type="PANTHER" id="PTHR23101">
    <property type="entry name" value="RAB GDP/GTP EXCHANGE FACTOR"/>
    <property type="match status" value="1"/>
</dbReference>
<evidence type="ECO:0000259" key="1">
    <source>
        <dbReference type="Pfam" id="PF18151"/>
    </source>
</evidence>
<proteinExistence type="predicted"/>
<reference evidence="3" key="1">
    <citation type="submission" date="2025-08" db="UniProtKB">
        <authorList>
            <consortium name="RefSeq"/>
        </authorList>
    </citation>
    <scope>IDENTIFICATION</scope>
</reference>
<dbReference type="InterPro" id="IPR041545">
    <property type="entry name" value="DUF5601"/>
</dbReference>
<evidence type="ECO:0000313" key="3">
    <source>
        <dbReference type="RefSeq" id="XP_011027631.1"/>
    </source>
</evidence>
<feature type="domain" description="RABX5 catalytic core helical" evidence="1">
    <location>
        <begin position="10"/>
        <end position="76"/>
    </location>
</feature>